<sequence length="114" mass="11685">MRILVALACLVGGAATGLAAVLVHGHWWGLPVALAATVATLVALPGGWWLRLPYGAGWAIVVGLATPERPEGDYLIAADARGYVLLGATVVVLMASMVGIRDHSDNSDATAPDT</sequence>
<feature type="transmembrane region" description="Helical" evidence="1">
    <location>
        <begin position="83"/>
        <end position="100"/>
    </location>
</feature>
<dbReference type="AlphaFoldDB" id="A0A853BWB8"/>
<evidence type="ECO:0000256" key="1">
    <source>
        <dbReference type="SAM" id="Phobius"/>
    </source>
</evidence>
<reference evidence="2 3" key="1">
    <citation type="submission" date="2020-07" db="EMBL/GenBank/DDBJ databases">
        <title>Sequencing the genomes of 1000 actinobacteria strains.</title>
        <authorList>
            <person name="Klenk H.-P."/>
        </authorList>
    </citation>
    <scope>NUCLEOTIDE SEQUENCE [LARGE SCALE GENOMIC DNA]</scope>
    <source>
        <strain evidence="2 3">DSM 103833</strain>
    </source>
</reference>
<protein>
    <submittedName>
        <fullName evidence="2">Uncharacterized protein</fullName>
    </submittedName>
</protein>
<dbReference type="EMBL" id="JACCFP010000001">
    <property type="protein sequence ID" value="NYJ00200.1"/>
    <property type="molecule type" value="Genomic_DNA"/>
</dbReference>
<keyword evidence="1" id="KW-1133">Transmembrane helix</keyword>
<keyword evidence="1" id="KW-0472">Membrane</keyword>
<evidence type="ECO:0000313" key="2">
    <source>
        <dbReference type="EMBL" id="NYJ00200.1"/>
    </source>
</evidence>
<dbReference type="RefSeq" id="WP_179666826.1">
    <property type="nucleotide sequence ID" value="NZ_JACCFP010000001.1"/>
</dbReference>
<keyword evidence="1" id="KW-0812">Transmembrane</keyword>
<gene>
    <name evidence="2" type="ORF">HNR19_000898</name>
</gene>
<comment type="caution">
    <text evidence="2">The sequence shown here is derived from an EMBL/GenBank/DDBJ whole genome shotgun (WGS) entry which is preliminary data.</text>
</comment>
<organism evidence="2 3">
    <name type="scientific">Nocardioides thalensis</name>
    <dbReference type="NCBI Taxonomy" id="1914755"/>
    <lineage>
        <taxon>Bacteria</taxon>
        <taxon>Bacillati</taxon>
        <taxon>Actinomycetota</taxon>
        <taxon>Actinomycetes</taxon>
        <taxon>Propionibacteriales</taxon>
        <taxon>Nocardioidaceae</taxon>
        <taxon>Nocardioides</taxon>
    </lineage>
</organism>
<keyword evidence="3" id="KW-1185">Reference proteome</keyword>
<name>A0A853BWB8_9ACTN</name>
<feature type="transmembrane region" description="Helical" evidence="1">
    <location>
        <begin position="29"/>
        <end position="50"/>
    </location>
</feature>
<proteinExistence type="predicted"/>
<accession>A0A853BWB8</accession>
<dbReference type="Proteomes" id="UP000530424">
    <property type="component" value="Unassembled WGS sequence"/>
</dbReference>
<evidence type="ECO:0000313" key="3">
    <source>
        <dbReference type="Proteomes" id="UP000530424"/>
    </source>
</evidence>